<dbReference type="Pfam" id="PF12320">
    <property type="entry name" value="SbcD_C"/>
    <property type="match status" value="1"/>
</dbReference>
<dbReference type="GO" id="GO:0004519">
    <property type="term" value="F:endonuclease activity"/>
    <property type="evidence" value="ECO:0007669"/>
    <property type="project" value="UniProtKB-KW"/>
</dbReference>
<protein>
    <recommendedName>
        <fullName evidence="3 7">Nuclease SbcCD subunit D</fullName>
    </recommendedName>
</protein>
<dbReference type="AlphaFoldDB" id="A0A0J6WUH5"/>
<comment type="similarity">
    <text evidence="1 7">Belongs to the SbcD family.</text>
</comment>
<name>A0A0J6WUH5_9FIRM</name>
<sequence>MRILHSADWHLGKMFYGEYLTEEQAYVLTEQFLPMLKEENVDAVVLAGDVYDRSLPPAGAVELFDEIATKVTAELGVPFFVISGNHDSASRLSFGSRLLEKQNLYIAGELDKLSGPYILEDTYGPIAFIAAPFAEPASVRNHFGDHSIRDHETALARLLQQQSRGVEQTVRSVCIAHTFVAGGMGSDSERPLSIGGSDAVDAALFAPYTYTALGHLHGPQQAGSPSIRYAGSLLKYSFGEVRQKKGAVLVDIGKSGLVSTTFLPFEPRHDVRIIEGFFDDIMNKDDVRRDDFVLIRLLDTDPILDGMAKLRKKYPQVLALETPNRQSKSGSARSFDLRKSTEQQLFESFASAMQPDRPLTEAERACVNGLWRKLLTGEGEGLL</sequence>
<evidence type="ECO:0000256" key="2">
    <source>
        <dbReference type="ARBA" id="ARBA00011322"/>
    </source>
</evidence>
<dbReference type="InterPro" id="IPR029052">
    <property type="entry name" value="Metallo-depent_PP-like"/>
</dbReference>
<dbReference type="STRING" id="39029.BSR42_03455"/>
<dbReference type="CDD" id="cd00840">
    <property type="entry name" value="MPP_Mre11_N"/>
    <property type="match status" value="1"/>
</dbReference>
<keyword evidence="5 7" id="KW-0378">Hydrolase</keyword>
<feature type="domain" description="Nuclease SbcCD subunit D C-terminal" evidence="9">
    <location>
        <begin position="268"/>
        <end position="353"/>
    </location>
</feature>
<dbReference type="GO" id="GO:0006260">
    <property type="term" value="P:DNA replication"/>
    <property type="evidence" value="ECO:0007669"/>
    <property type="project" value="UniProtKB-KW"/>
</dbReference>
<dbReference type="Proteomes" id="UP000036503">
    <property type="component" value="Unassembled WGS sequence"/>
</dbReference>
<dbReference type="NCBIfam" id="TIGR00619">
    <property type="entry name" value="sbcd"/>
    <property type="match status" value="1"/>
</dbReference>
<dbReference type="InterPro" id="IPR050535">
    <property type="entry name" value="DNA_Repair-Maintenance_Comp"/>
</dbReference>
<dbReference type="RefSeq" id="WP_048513528.1">
    <property type="nucleotide sequence ID" value="NZ_FUXD01000008.1"/>
</dbReference>
<keyword evidence="7" id="KW-0255">Endonuclease</keyword>
<evidence type="ECO:0000259" key="9">
    <source>
        <dbReference type="Pfam" id="PF12320"/>
    </source>
</evidence>
<evidence type="ECO:0000313" key="11">
    <source>
        <dbReference type="Proteomes" id="UP000036503"/>
    </source>
</evidence>
<evidence type="ECO:0000256" key="5">
    <source>
        <dbReference type="ARBA" id="ARBA00022801"/>
    </source>
</evidence>
<dbReference type="SUPFAM" id="SSF56300">
    <property type="entry name" value="Metallo-dependent phosphatases"/>
    <property type="match status" value="1"/>
</dbReference>
<organism evidence="10 11">
    <name type="scientific">Megasphaera cerevisiae DSM 20462</name>
    <dbReference type="NCBI Taxonomy" id="1122219"/>
    <lineage>
        <taxon>Bacteria</taxon>
        <taxon>Bacillati</taxon>
        <taxon>Bacillota</taxon>
        <taxon>Negativicutes</taxon>
        <taxon>Veillonellales</taxon>
        <taxon>Veillonellaceae</taxon>
        <taxon>Megasphaera</taxon>
    </lineage>
</organism>
<evidence type="ECO:0000259" key="8">
    <source>
        <dbReference type="Pfam" id="PF00149"/>
    </source>
</evidence>
<dbReference type="Pfam" id="PF00149">
    <property type="entry name" value="Metallophos"/>
    <property type="match status" value="1"/>
</dbReference>
<dbReference type="GO" id="GO:0006310">
    <property type="term" value="P:DNA recombination"/>
    <property type="evidence" value="ECO:0007669"/>
    <property type="project" value="UniProtKB-KW"/>
</dbReference>
<evidence type="ECO:0000256" key="4">
    <source>
        <dbReference type="ARBA" id="ARBA00022722"/>
    </source>
</evidence>
<dbReference type="EMBL" id="LEKT01000008">
    <property type="protein sequence ID" value="KMO87185.1"/>
    <property type="molecule type" value="Genomic_DNA"/>
</dbReference>
<dbReference type="PATRIC" id="fig|1122219.3.peg.3081"/>
<keyword evidence="7" id="KW-0233">DNA recombination</keyword>
<keyword evidence="11" id="KW-1185">Reference proteome</keyword>
<reference evidence="10 11" key="1">
    <citation type="submission" date="2015-06" db="EMBL/GenBank/DDBJ databases">
        <title>Draft genome sequence of beer spoilage bacterium Megasphaera cerevisiae type strain 20462.</title>
        <authorList>
            <person name="Kutumbaka K."/>
            <person name="Pasmowitz J."/>
            <person name="Mategko J."/>
            <person name="Reyes D."/>
            <person name="Friedrich A."/>
            <person name="Han S."/>
            <person name="Martens-Habbena W."/>
            <person name="Neal-McKinney J."/>
            <person name="Janagama H.K."/>
            <person name="Nadala C."/>
            <person name="Samadpour M."/>
        </authorList>
    </citation>
    <scope>NUCLEOTIDE SEQUENCE [LARGE SCALE GENOMIC DNA]</scope>
    <source>
        <strain evidence="10 11">DSM 20462</strain>
    </source>
</reference>
<dbReference type="Gene3D" id="3.60.21.10">
    <property type="match status" value="1"/>
</dbReference>
<keyword evidence="4 7" id="KW-0540">Nuclease</keyword>
<keyword evidence="6 7" id="KW-0269">Exonuclease</keyword>
<dbReference type="InterPro" id="IPR041796">
    <property type="entry name" value="Mre11_N"/>
</dbReference>
<dbReference type="PANTHER" id="PTHR30337:SF0">
    <property type="entry name" value="NUCLEASE SBCCD SUBUNIT D"/>
    <property type="match status" value="1"/>
</dbReference>
<comment type="caution">
    <text evidence="10">The sequence shown here is derived from an EMBL/GenBank/DDBJ whole genome shotgun (WGS) entry which is preliminary data.</text>
</comment>
<dbReference type="PANTHER" id="PTHR30337">
    <property type="entry name" value="COMPONENT OF ATP-DEPENDENT DSDNA EXONUCLEASE"/>
    <property type="match status" value="1"/>
</dbReference>
<keyword evidence="7" id="KW-0235">DNA replication</keyword>
<comment type="function">
    <text evidence="7">SbcCD cleaves DNA hairpin structures. These structures can inhibit DNA replication and are intermediates in certain DNA recombination reactions. The complex acts as a 3'-&gt;5' double strand exonuclease that can open hairpins. It also has a 5' single-strand endonuclease activity.</text>
</comment>
<dbReference type="InterPro" id="IPR026843">
    <property type="entry name" value="SbcD_C"/>
</dbReference>
<evidence type="ECO:0000256" key="1">
    <source>
        <dbReference type="ARBA" id="ARBA00010555"/>
    </source>
</evidence>
<evidence type="ECO:0000313" key="10">
    <source>
        <dbReference type="EMBL" id="KMO87185.1"/>
    </source>
</evidence>
<dbReference type="InterPro" id="IPR004593">
    <property type="entry name" value="SbcD"/>
</dbReference>
<comment type="subunit">
    <text evidence="2 7">Heterodimer of SbcC and SbcD.</text>
</comment>
<accession>A0A0J6WUH5</accession>
<feature type="domain" description="Calcineurin-like phosphoesterase" evidence="8">
    <location>
        <begin position="1"/>
        <end position="104"/>
    </location>
</feature>
<evidence type="ECO:0000256" key="3">
    <source>
        <dbReference type="ARBA" id="ARBA00013365"/>
    </source>
</evidence>
<dbReference type="GO" id="GO:0008408">
    <property type="term" value="F:3'-5' exonuclease activity"/>
    <property type="evidence" value="ECO:0007669"/>
    <property type="project" value="InterPro"/>
</dbReference>
<dbReference type="FunCoup" id="A0A0J6WUH5">
    <property type="interactions" value="31"/>
</dbReference>
<evidence type="ECO:0000256" key="6">
    <source>
        <dbReference type="ARBA" id="ARBA00022839"/>
    </source>
</evidence>
<dbReference type="OrthoDB" id="9773856at2"/>
<evidence type="ECO:0000256" key="7">
    <source>
        <dbReference type="RuleBase" id="RU363069"/>
    </source>
</evidence>
<dbReference type="InParanoid" id="A0A0J6WUH5"/>
<gene>
    <name evidence="7" type="primary">sbcD</name>
    <name evidence="10" type="ORF">AB840_03910</name>
</gene>
<dbReference type="InterPro" id="IPR004843">
    <property type="entry name" value="Calcineurin-like_PHP"/>
</dbReference>
<proteinExistence type="inferred from homology"/>